<evidence type="ECO:0000313" key="4">
    <source>
        <dbReference type="Proteomes" id="UP000541535"/>
    </source>
</evidence>
<dbReference type="Gene3D" id="3.40.50.1820">
    <property type="entry name" value="alpha/beta hydrolase"/>
    <property type="match status" value="1"/>
</dbReference>
<dbReference type="InterPro" id="IPR000639">
    <property type="entry name" value="Epox_hydrolase-like"/>
</dbReference>
<dbReference type="InterPro" id="IPR029058">
    <property type="entry name" value="AB_hydrolase_fold"/>
</dbReference>
<dbReference type="PRINTS" id="PR00111">
    <property type="entry name" value="ABHYDROLASE"/>
</dbReference>
<comment type="caution">
    <text evidence="3">The sequence shown here is derived from an EMBL/GenBank/DDBJ whole genome shotgun (WGS) entry which is preliminary data.</text>
</comment>
<proteinExistence type="predicted"/>
<organism evidence="3 4">
    <name type="scientific">Pseudoduganella violacea</name>
    <dbReference type="NCBI Taxonomy" id="1715466"/>
    <lineage>
        <taxon>Bacteria</taxon>
        <taxon>Pseudomonadati</taxon>
        <taxon>Pseudomonadota</taxon>
        <taxon>Betaproteobacteria</taxon>
        <taxon>Burkholderiales</taxon>
        <taxon>Oxalobacteraceae</taxon>
        <taxon>Telluria group</taxon>
        <taxon>Pseudoduganella</taxon>
    </lineage>
</organism>
<dbReference type="GO" id="GO:0016787">
    <property type="term" value="F:hydrolase activity"/>
    <property type="evidence" value="ECO:0007669"/>
    <property type="project" value="UniProtKB-KW"/>
</dbReference>
<keyword evidence="4" id="KW-1185">Reference proteome</keyword>
<keyword evidence="1" id="KW-0378">Hydrolase</keyword>
<protein>
    <submittedName>
        <fullName evidence="3">Pimeloyl-ACP methyl ester carboxylesterase</fullName>
    </submittedName>
</protein>
<dbReference type="EMBL" id="JACHXD010000025">
    <property type="protein sequence ID" value="MBB3122186.1"/>
    <property type="molecule type" value="Genomic_DNA"/>
</dbReference>
<dbReference type="Proteomes" id="UP000541535">
    <property type="component" value="Unassembled WGS sequence"/>
</dbReference>
<dbReference type="RefSeq" id="WP_183443851.1">
    <property type="nucleotide sequence ID" value="NZ_JACHXD010000025.1"/>
</dbReference>
<evidence type="ECO:0000259" key="2">
    <source>
        <dbReference type="Pfam" id="PF00561"/>
    </source>
</evidence>
<evidence type="ECO:0000313" key="3">
    <source>
        <dbReference type="EMBL" id="MBB3122186.1"/>
    </source>
</evidence>
<sequence length="324" mass="35780">MASCTQSIVMTNGIRLHIVEEGRGPIVLLLHGFPETSYAWRNQLPVLAAAGFRAIAPDLRGYGKSDSPSDSGTYTTLDIVADLVGLLDVLGEPQAVVVGNDWGATIAWQAVQVRPDRFRAVVALGVPLMAKAPMLPSRLFPNNEEAWFYTHYFCASSAKDELEADVKSTLKRIYFNASGDIGERNENSPNPFSMVSKHRQYLAGLPEPIQMPAWMTEQDFDIFVRTFERTGFQGALNYYLNLDRNWQLQGAFDGVTVPTPALYMVGERDTGLAIPGMKDIISRIPQLAPNLRGSYTIPDAGHWLQQEAAETVNASLIEFLRTLG</sequence>
<dbReference type="InterPro" id="IPR000073">
    <property type="entry name" value="AB_hydrolase_1"/>
</dbReference>
<dbReference type="Pfam" id="PF00561">
    <property type="entry name" value="Abhydrolase_1"/>
    <property type="match status" value="1"/>
</dbReference>
<gene>
    <name evidence="3" type="ORF">FHS03_005283</name>
</gene>
<dbReference type="PRINTS" id="PR00412">
    <property type="entry name" value="EPOXHYDRLASE"/>
</dbReference>
<dbReference type="SUPFAM" id="SSF53474">
    <property type="entry name" value="alpha/beta-Hydrolases"/>
    <property type="match status" value="1"/>
</dbReference>
<accession>A0A7W5BFZ4</accession>
<reference evidence="3 4" key="1">
    <citation type="submission" date="2020-08" db="EMBL/GenBank/DDBJ databases">
        <title>Genomic Encyclopedia of Type Strains, Phase III (KMG-III): the genomes of soil and plant-associated and newly described type strains.</title>
        <authorList>
            <person name="Whitman W."/>
        </authorList>
    </citation>
    <scope>NUCLEOTIDE SEQUENCE [LARGE SCALE GENOMIC DNA]</scope>
    <source>
        <strain evidence="3 4">CECT 8897</strain>
    </source>
</reference>
<feature type="domain" description="AB hydrolase-1" evidence="2">
    <location>
        <begin position="25"/>
        <end position="307"/>
    </location>
</feature>
<name>A0A7W5BFZ4_9BURK</name>
<evidence type="ECO:0000256" key="1">
    <source>
        <dbReference type="ARBA" id="ARBA00022801"/>
    </source>
</evidence>
<dbReference type="AlphaFoldDB" id="A0A7W5BFZ4"/>
<dbReference type="PANTHER" id="PTHR43329">
    <property type="entry name" value="EPOXIDE HYDROLASE"/>
    <property type="match status" value="1"/>
</dbReference>